<feature type="compositionally biased region" description="Gly residues" evidence="1">
    <location>
        <begin position="22"/>
        <end position="32"/>
    </location>
</feature>
<feature type="domain" description="DUF7721" evidence="2">
    <location>
        <begin position="61"/>
        <end position="145"/>
    </location>
</feature>
<evidence type="ECO:0000313" key="3">
    <source>
        <dbReference type="EMBL" id="KAB8221035.1"/>
    </source>
</evidence>
<feature type="compositionally biased region" description="Polar residues" evidence="1">
    <location>
        <begin position="49"/>
        <end position="61"/>
    </location>
</feature>
<dbReference type="EMBL" id="ML733423">
    <property type="protein sequence ID" value="KAB8221035.1"/>
    <property type="molecule type" value="Genomic_DNA"/>
</dbReference>
<feature type="compositionally biased region" description="Low complexity" evidence="1">
    <location>
        <begin position="66"/>
        <end position="84"/>
    </location>
</feature>
<accession>A0A5N6EVF6</accession>
<proteinExistence type="predicted"/>
<evidence type="ECO:0000259" key="2">
    <source>
        <dbReference type="Pfam" id="PF24845"/>
    </source>
</evidence>
<feature type="compositionally biased region" description="Polar residues" evidence="1">
    <location>
        <begin position="107"/>
        <end position="119"/>
    </location>
</feature>
<protein>
    <recommendedName>
        <fullName evidence="2">DUF7721 domain-containing protein</fullName>
    </recommendedName>
</protein>
<dbReference type="PANTHER" id="PTHR39477">
    <property type="entry name" value="CHROMOSOME 8, WHOLE GENOME SHOTGUN SEQUENCE"/>
    <property type="match status" value="1"/>
</dbReference>
<dbReference type="InterPro" id="IPR056138">
    <property type="entry name" value="DUF7721"/>
</dbReference>
<evidence type="ECO:0000256" key="1">
    <source>
        <dbReference type="SAM" id="MobiDB-lite"/>
    </source>
</evidence>
<evidence type="ECO:0000313" key="4">
    <source>
        <dbReference type="Proteomes" id="UP000326799"/>
    </source>
</evidence>
<dbReference type="Proteomes" id="UP000326799">
    <property type="component" value="Unassembled WGS sequence"/>
</dbReference>
<name>A0A5N6EVF6_9EURO</name>
<dbReference type="AlphaFoldDB" id="A0A5N6EVF6"/>
<organism evidence="3 4">
    <name type="scientific">Aspergillus novoparasiticus</name>
    <dbReference type="NCBI Taxonomy" id="986946"/>
    <lineage>
        <taxon>Eukaryota</taxon>
        <taxon>Fungi</taxon>
        <taxon>Dikarya</taxon>
        <taxon>Ascomycota</taxon>
        <taxon>Pezizomycotina</taxon>
        <taxon>Eurotiomycetes</taxon>
        <taxon>Eurotiomycetidae</taxon>
        <taxon>Eurotiales</taxon>
        <taxon>Aspergillaceae</taxon>
        <taxon>Aspergillus</taxon>
        <taxon>Aspergillus subgen. Circumdati</taxon>
    </lineage>
</organism>
<dbReference type="PANTHER" id="PTHR39477:SF1">
    <property type="entry name" value="BETA-FLANKING PROTEIN"/>
    <property type="match status" value="1"/>
</dbReference>
<feature type="non-terminal residue" evidence="3">
    <location>
        <position position="1"/>
    </location>
</feature>
<keyword evidence="4" id="KW-1185">Reference proteome</keyword>
<feature type="region of interest" description="Disordered" evidence="1">
    <location>
        <begin position="1"/>
        <end position="127"/>
    </location>
</feature>
<dbReference type="Pfam" id="PF24845">
    <property type="entry name" value="DUF7721"/>
    <property type="match status" value="1"/>
</dbReference>
<reference evidence="3 4" key="1">
    <citation type="submission" date="2019-04" db="EMBL/GenBank/DDBJ databases">
        <title>Fungal friends and foes A comparative genomics study of 23 Aspergillus species from section Flavi.</title>
        <authorList>
            <consortium name="DOE Joint Genome Institute"/>
            <person name="Kjaerbolling I."/>
            <person name="Vesth T.C."/>
            <person name="Frisvad J.C."/>
            <person name="Nybo J.L."/>
            <person name="Theobald S."/>
            <person name="Kildgaard S."/>
            <person name="Petersen T.I."/>
            <person name="Kuo A."/>
            <person name="Sato A."/>
            <person name="Lyhne E.K."/>
            <person name="Kogle M.E."/>
            <person name="Wiebenga A."/>
            <person name="Kun R.S."/>
            <person name="Lubbers R.J."/>
            <person name="Makela M.R."/>
            <person name="Barry K."/>
            <person name="Chovatia M."/>
            <person name="Clum A."/>
            <person name="Daum C."/>
            <person name="Haridas S."/>
            <person name="He G."/>
            <person name="LaButti K."/>
            <person name="Lipzen A."/>
            <person name="Mondo S."/>
            <person name="Pangilinan J."/>
            <person name="Riley R."/>
            <person name="Salamov A."/>
            <person name="Simmons B.A."/>
            <person name="Magnuson J.K."/>
            <person name="Henrissat B."/>
            <person name="Mortensen U.H."/>
            <person name="Larsen T.O."/>
            <person name="De vries R.P."/>
            <person name="Grigoriev I.V."/>
            <person name="Machida M."/>
            <person name="Baker S.E."/>
            <person name="Andersen M.R."/>
        </authorList>
    </citation>
    <scope>NUCLEOTIDE SEQUENCE [LARGE SCALE GENOMIC DNA]</scope>
    <source>
        <strain evidence="3 4">CBS 126849</strain>
    </source>
</reference>
<sequence>SYNDRPSHGNQGGYNDRPSHGGNQGGYGGGGSYNDTSYNAPPPSHGGYHNSNPSQGFSDSDVSPALAHAQQHSDSSSNDSSLFSTALNFIKDKQGRSSSPDIDEDQMVQSHQKLYNGNDNGEAHDSKSLGAGAAMQALKMFSSGQSGGSSGGDQNAFIGMAMSQAAKLWEQKNSSGNVTDDKQSAVNKAAEMAMKMYMKSQGSGSSGSGGPALMNLAAKFLSK</sequence>
<gene>
    <name evidence="3" type="ORF">BDV33DRAFT_202759</name>
</gene>